<proteinExistence type="predicted"/>
<dbReference type="InterPro" id="IPR016161">
    <property type="entry name" value="Ald_DH/histidinol_DH"/>
</dbReference>
<keyword evidence="1" id="KW-0560">Oxidoreductase</keyword>
<comment type="caution">
    <text evidence="3">The sequence shown here is derived from an EMBL/GenBank/DDBJ whole genome shotgun (WGS) entry which is preliminary data.</text>
</comment>
<dbReference type="InterPro" id="IPR016163">
    <property type="entry name" value="Ald_DH_C"/>
</dbReference>
<dbReference type="RefSeq" id="WP_377389036.1">
    <property type="nucleotide sequence ID" value="NZ_JBHUIX010000009.1"/>
</dbReference>
<sequence length="504" mass="53569">MTEPCPPRYYISPGFLPSAGPSHPVIDPATLDIVGLRAEVTEAERTAVLTRVNAAQALWKRTDAKTRALLLHALANRIEAADFTETAILMSREMGKPYPEAIGEIANVAPIFRYYAEMARDEAGKIAGTTQTGSTQYARYEALGVSVHIMPFNFPILLMCWTVAASLAAGNGCIIKPAEATTLSTLDFMRVFDGLPADLVACLPGGAATGKALVESPMTHAVAFTGSVAGGRAVAVAAAAQMKPAVIEAGGSDPMIIAASAPIDVAAAGAVTAAFHLSGQVCTSTERIYVVDAVHDAFVAAFVARTRALRIGNGLGPHEIGPLVSKAARDKVERLVADALAKGATLECGGRIPPGLDTGWFYEPTILSNCTPEMEILHEEIFGPVVALCRVADFETALEAANDSPFGLGASIFTTALDEAIEASERLEAGMVWVNNPMIDNDALPFGGWKASGIGRELGRQGLDAFRRSKMVVIDHKPRIHDWWYPYPSEWFLDRTGEGGRKHV</sequence>
<dbReference type="CDD" id="cd07078">
    <property type="entry name" value="ALDH"/>
    <property type="match status" value="1"/>
</dbReference>
<evidence type="ECO:0000259" key="2">
    <source>
        <dbReference type="Pfam" id="PF00171"/>
    </source>
</evidence>
<feature type="domain" description="Aldehyde dehydrogenase" evidence="2">
    <location>
        <begin position="19"/>
        <end position="472"/>
    </location>
</feature>
<gene>
    <name evidence="3" type="ORF">ACFSM0_07945</name>
</gene>
<dbReference type="InterPro" id="IPR016162">
    <property type="entry name" value="Ald_DH_N"/>
</dbReference>
<keyword evidence="4" id="KW-1185">Reference proteome</keyword>
<protein>
    <submittedName>
        <fullName evidence="3">Aldehyde dehydrogenase family protein</fullName>
    </submittedName>
</protein>
<evidence type="ECO:0000313" key="4">
    <source>
        <dbReference type="Proteomes" id="UP001597413"/>
    </source>
</evidence>
<reference evidence="4" key="1">
    <citation type="journal article" date="2019" name="Int. J. Syst. Evol. Microbiol.">
        <title>The Global Catalogue of Microorganisms (GCM) 10K type strain sequencing project: providing services to taxonomists for standard genome sequencing and annotation.</title>
        <authorList>
            <consortium name="The Broad Institute Genomics Platform"/>
            <consortium name="The Broad Institute Genome Sequencing Center for Infectious Disease"/>
            <person name="Wu L."/>
            <person name="Ma J."/>
        </authorList>
    </citation>
    <scope>NUCLEOTIDE SEQUENCE [LARGE SCALE GENOMIC DNA]</scope>
    <source>
        <strain evidence="4">CCUG 55131</strain>
    </source>
</reference>
<dbReference type="Proteomes" id="UP001597413">
    <property type="component" value="Unassembled WGS sequence"/>
</dbReference>
<evidence type="ECO:0000256" key="1">
    <source>
        <dbReference type="ARBA" id="ARBA00023002"/>
    </source>
</evidence>
<dbReference type="PANTHER" id="PTHR11699">
    <property type="entry name" value="ALDEHYDE DEHYDROGENASE-RELATED"/>
    <property type="match status" value="1"/>
</dbReference>
<dbReference type="SUPFAM" id="SSF53720">
    <property type="entry name" value="ALDH-like"/>
    <property type="match status" value="1"/>
</dbReference>
<dbReference type="Gene3D" id="3.40.605.10">
    <property type="entry name" value="Aldehyde Dehydrogenase, Chain A, domain 1"/>
    <property type="match status" value="1"/>
</dbReference>
<dbReference type="Gene3D" id="3.40.309.10">
    <property type="entry name" value="Aldehyde Dehydrogenase, Chain A, domain 2"/>
    <property type="match status" value="1"/>
</dbReference>
<accession>A0ABW5A6R6</accession>
<name>A0ABW5A6R6_9RHOB</name>
<dbReference type="EMBL" id="JBHUIX010000009">
    <property type="protein sequence ID" value="MFD2174017.1"/>
    <property type="molecule type" value="Genomic_DNA"/>
</dbReference>
<dbReference type="Pfam" id="PF00171">
    <property type="entry name" value="Aldedh"/>
    <property type="match status" value="1"/>
</dbReference>
<organism evidence="3 4">
    <name type="scientific">Rhodobacter lacus</name>
    <dbReference type="NCBI Taxonomy" id="1641972"/>
    <lineage>
        <taxon>Bacteria</taxon>
        <taxon>Pseudomonadati</taxon>
        <taxon>Pseudomonadota</taxon>
        <taxon>Alphaproteobacteria</taxon>
        <taxon>Rhodobacterales</taxon>
        <taxon>Rhodobacter group</taxon>
        <taxon>Rhodobacter</taxon>
    </lineage>
</organism>
<dbReference type="InterPro" id="IPR015590">
    <property type="entry name" value="Aldehyde_DH_dom"/>
</dbReference>
<evidence type="ECO:0000313" key="3">
    <source>
        <dbReference type="EMBL" id="MFD2174017.1"/>
    </source>
</evidence>